<dbReference type="InterPro" id="IPR012677">
    <property type="entry name" value="Nucleotide-bd_a/b_plait_sf"/>
</dbReference>
<dbReference type="SUPFAM" id="SSF54928">
    <property type="entry name" value="RNA-binding domain, RBD"/>
    <property type="match status" value="1"/>
</dbReference>
<evidence type="ECO:0000256" key="2">
    <source>
        <dbReference type="PROSITE-ProRule" id="PRU00176"/>
    </source>
</evidence>
<comment type="caution">
    <text evidence="5">The sequence shown here is derived from an EMBL/GenBank/DDBJ whole genome shotgun (WGS) entry which is preliminary data.</text>
</comment>
<dbReference type="InterPro" id="IPR035979">
    <property type="entry name" value="RBD_domain_sf"/>
</dbReference>
<reference evidence="6" key="1">
    <citation type="submission" date="2022-10" db="EMBL/GenBank/DDBJ databases">
        <title>Genome assembly of Pristionchus species.</title>
        <authorList>
            <person name="Yoshida K."/>
            <person name="Sommer R.J."/>
        </authorList>
    </citation>
    <scope>NUCLEOTIDE SEQUENCE [LARGE SCALE GENOMIC DNA]</scope>
    <source>
        <strain evidence="6">RS5460</strain>
    </source>
</reference>
<dbReference type="SMART" id="SM00360">
    <property type="entry name" value="RRM"/>
    <property type="match status" value="1"/>
</dbReference>
<organism evidence="5 6">
    <name type="scientific">Pristionchus mayeri</name>
    <dbReference type="NCBI Taxonomy" id="1317129"/>
    <lineage>
        <taxon>Eukaryota</taxon>
        <taxon>Metazoa</taxon>
        <taxon>Ecdysozoa</taxon>
        <taxon>Nematoda</taxon>
        <taxon>Chromadorea</taxon>
        <taxon>Rhabditida</taxon>
        <taxon>Rhabditina</taxon>
        <taxon>Diplogasteromorpha</taxon>
        <taxon>Diplogasteroidea</taxon>
        <taxon>Neodiplogasteridae</taxon>
        <taxon>Pristionchus</taxon>
    </lineage>
</organism>
<evidence type="ECO:0000256" key="1">
    <source>
        <dbReference type="ARBA" id="ARBA00022884"/>
    </source>
</evidence>
<dbReference type="PROSITE" id="PS50102">
    <property type="entry name" value="RRM"/>
    <property type="match status" value="1"/>
</dbReference>
<feature type="domain" description="RRM" evidence="4">
    <location>
        <begin position="64"/>
        <end position="141"/>
    </location>
</feature>
<dbReference type="AlphaFoldDB" id="A0AAN5CQR2"/>
<dbReference type="InterPro" id="IPR000504">
    <property type="entry name" value="RRM_dom"/>
</dbReference>
<feature type="region of interest" description="Disordered" evidence="3">
    <location>
        <begin position="143"/>
        <end position="164"/>
    </location>
</feature>
<sequence>DNSSTAEMPTEEELQRKMDEITAEQEALQKVQRVQSWVDKSKDDEWTASVVTLTPEEKAEADARSVYVGNVDYSCTAVELESHFHGCGSVTRVTIQCDKFTRHPKGFAYVEFSDTDGRNNAIAMNDSLLKGRQIKVIEKRTNRPGISTTNRGGRGGRGRGGGVTKYVNAGGRGMRVMRGMRGR</sequence>
<dbReference type="GO" id="GO:0008143">
    <property type="term" value="F:poly(A) binding"/>
    <property type="evidence" value="ECO:0007669"/>
    <property type="project" value="TreeGrafter"/>
</dbReference>
<evidence type="ECO:0000313" key="5">
    <source>
        <dbReference type="EMBL" id="GMR48827.1"/>
    </source>
</evidence>
<feature type="compositionally biased region" description="Gly residues" evidence="3">
    <location>
        <begin position="152"/>
        <end position="163"/>
    </location>
</feature>
<dbReference type="PANTHER" id="PTHR23236">
    <property type="entry name" value="EUKARYOTIC TRANSLATION INITIATION FACTOR 4B/4H"/>
    <property type="match status" value="1"/>
</dbReference>
<dbReference type="Proteomes" id="UP001328107">
    <property type="component" value="Unassembled WGS sequence"/>
</dbReference>
<proteinExistence type="predicted"/>
<evidence type="ECO:0000313" key="6">
    <source>
        <dbReference type="Proteomes" id="UP001328107"/>
    </source>
</evidence>
<dbReference type="Gene3D" id="3.30.70.330">
    <property type="match status" value="1"/>
</dbReference>
<evidence type="ECO:0000259" key="4">
    <source>
        <dbReference type="PROSITE" id="PS50102"/>
    </source>
</evidence>
<dbReference type="GO" id="GO:0005634">
    <property type="term" value="C:nucleus"/>
    <property type="evidence" value="ECO:0007669"/>
    <property type="project" value="TreeGrafter"/>
</dbReference>
<accession>A0AAN5CQR2</accession>
<evidence type="ECO:0000256" key="3">
    <source>
        <dbReference type="SAM" id="MobiDB-lite"/>
    </source>
</evidence>
<dbReference type="PANTHER" id="PTHR23236:SF12">
    <property type="entry name" value="EUKARYOTIC INITIATION FACTOR 4B-RELATED"/>
    <property type="match status" value="1"/>
</dbReference>
<feature type="non-terminal residue" evidence="5">
    <location>
        <position position="1"/>
    </location>
</feature>
<gene>
    <name evidence="5" type="ORF">PMAYCL1PPCAC_19022</name>
</gene>
<keyword evidence="6" id="KW-1185">Reference proteome</keyword>
<dbReference type="Pfam" id="PF00076">
    <property type="entry name" value="RRM_1"/>
    <property type="match status" value="1"/>
</dbReference>
<keyword evidence="1 2" id="KW-0694">RNA-binding</keyword>
<name>A0AAN5CQR2_9BILA</name>
<protein>
    <recommendedName>
        <fullName evidence="4">RRM domain-containing protein</fullName>
    </recommendedName>
</protein>
<dbReference type="EMBL" id="BTRK01000004">
    <property type="protein sequence ID" value="GMR48827.1"/>
    <property type="molecule type" value="Genomic_DNA"/>
</dbReference>